<dbReference type="CDD" id="cd00067">
    <property type="entry name" value="GAL4"/>
    <property type="match status" value="1"/>
</dbReference>
<evidence type="ECO:0000256" key="6">
    <source>
        <dbReference type="ARBA" id="ARBA00023242"/>
    </source>
</evidence>
<reference evidence="8" key="2">
    <citation type="submission" date="2023-06" db="EMBL/GenBank/DDBJ databases">
        <authorList>
            <consortium name="Lawrence Berkeley National Laboratory"/>
            <person name="Haridas S."/>
            <person name="Hensen N."/>
            <person name="Bonometti L."/>
            <person name="Westerberg I."/>
            <person name="Brannstrom I.O."/>
            <person name="Guillou S."/>
            <person name="Cros-Aarteil S."/>
            <person name="Calhoun S."/>
            <person name="Kuo A."/>
            <person name="Mondo S."/>
            <person name="Pangilinan J."/>
            <person name="Riley R."/>
            <person name="Labutti K."/>
            <person name="Andreopoulos B."/>
            <person name="Lipzen A."/>
            <person name="Chen C."/>
            <person name="Yanf M."/>
            <person name="Daum C."/>
            <person name="Ng V."/>
            <person name="Clum A."/>
            <person name="Steindorff A."/>
            <person name="Ohm R."/>
            <person name="Martin F."/>
            <person name="Silar P."/>
            <person name="Natvig D."/>
            <person name="Lalanne C."/>
            <person name="Gautier V."/>
            <person name="Ament-Velasquez S.L."/>
            <person name="Kruys A."/>
            <person name="Hutchinson M.I."/>
            <person name="Powell A.J."/>
            <person name="Barry K."/>
            <person name="Miller A.N."/>
            <person name="Grigoriev I.V."/>
            <person name="Debuchy R."/>
            <person name="Gladieux P."/>
            <person name="Thoren M.H."/>
            <person name="Johannesson H."/>
        </authorList>
    </citation>
    <scope>NUCLEOTIDE SEQUENCE</scope>
    <source>
        <strain evidence="8">CBS 118394</strain>
    </source>
</reference>
<evidence type="ECO:0000256" key="4">
    <source>
        <dbReference type="ARBA" id="ARBA00023125"/>
    </source>
</evidence>
<dbReference type="Gene3D" id="4.10.240.10">
    <property type="entry name" value="Zn(2)-C6 fungal-type DNA-binding domain"/>
    <property type="match status" value="1"/>
</dbReference>
<dbReference type="EMBL" id="JAUEDM010000004">
    <property type="protein sequence ID" value="KAK3318182.1"/>
    <property type="molecule type" value="Genomic_DNA"/>
</dbReference>
<keyword evidence="3" id="KW-0805">Transcription regulation</keyword>
<sequence length="606" mass="68796">MVGFDHYEQLQLDKRVPKRPSKPGPTILTFALNHRPKTTRASGPKVRSGCDACKKRHVKCDEAKPSCQRCIKWQGFCDGYSPTTLSSNAGPRSSRGGKPKDSSPELLIDPEICVFKYEWEKVYFDHWQILAGNLGGGWFETNLFSTTVPQLSREEPVVRYAAIAIGALANAVAPNLLPESSKSDKALLGTDDGHDHYKVAVTYYGRAMRLLHHHKGPNDDATMRSALIACILFTSFEILHGSREAALSHINHGLKLVEHFVSRQQQTAETLPGGYVEYSNHSPAPLIVEDEILQVFQRLDYQSWTTGILDRWRRAPQIHLRAPGTHSHAEIPSTFIDLAEARRWWDLVLHWSLHFPRVTVEKLMSYMPAFSSSSTTCSSIDEIDPDLLDTIDFCDIPGLKDLQDQNILMLEAWHAAFLPLYKTAADDRPSNPAPYFQAASLLLQYHLSWVSLRTACFSDYRTMYTLTTPRFREIVRLGELLIQNQPRADETCTEIFTLDNGGPTLALLLAAIKCRDRGVRAKAVDVLQKYPRRDAFWTTKAATTIGEVNMVLEDQNESDGTLLEQFRRLRRREGELTDRRSEFTGRFYIRDSETGGWEYQTHVVKW</sequence>
<dbReference type="GO" id="GO:0003677">
    <property type="term" value="F:DNA binding"/>
    <property type="evidence" value="ECO:0007669"/>
    <property type="project" value="UniProtKB-KW"/>
</dbReference>
<dbReference type="PANTHER" id="PTHR36206:SF4">
    <property type="entry name" value="HYPOTHETICAL CONSERVED PROTEIN (EUROFUNG)-RELATED"/>
    <property type="match status" value="1"/>
</dbReference>
<dbReference type="InterPro" id="IPR036864">
    <property type="entry name" value="Zn2-C6_fun-type_DNA-bd_sf"/>
</dbReference>
<dbReference type="Pfam" id="PF11951">
    <property type="entry name" value="Fungal_trans_2"/>
    <property type="match status" value="1"/>
</dbReference>
<dbReference type="PROSITE" id="PS50048">
    <property type="entry name" value="ZN2_CY6_FUNGAL_2"/>
    <property type="match status" value="1"/>
</dbReference>
<dbReference type="AlphaFoldDB" id="A0AAE0M3T6"/>
<dbReference type="Proteomes" id="UP001283341">
    <property type="component" value="Unassembled WGS sequence"/>
</dbReference>
<name>A0AAE0M3T6_9PEZI</name>
<dbReference type="InterPro" id="IPR021858">
    <property type="entry name" value="Fun_TF"/>
</dbReference>
<keyword evidence="6" id="KW-0539">Nucleus</keyword>
<dbReference type="GO" id="GO:0000981">
    <property type="term" value="F:DNA-binding transcription factor activity, RNA polymerase II-specific"/>
    <property type="evidence" value="ECO:0007669"/>
    <property type="project" value="InterPro"/>
</dbReference>
<evidence type="ECO:0000313" key="8">
    <source>
        <dbReference type="EMBL" id="KAK3318182.1"/>
    </source>
</evidence>
<comment type="caution">
    <text evidence="8">The sequence shown here is derived from an EMBL/GenBank/DDBJ whole genome shotgun (WGS) entry which is preliminary data.</text>
</comment>
<evidence type="ECO:0000256" key="3">
    <source>
        <dbReference type="ARBA" id="ARBA00023015"/>
    </source>
</evidence>
<gene>
    <name evidence="8" type="ORF">B0H66DRAFT_621944</name>
</gene>
<dbReference type="InterPro" id="IPR001138">
    <property type="entry name" value="Zn2Cys6_DnaBD"/>
</dbReference>
<keyword evidence="5" id="KW-0804">Transcription</keyword>
<dbReference type="SMART" id="SM00066">
    <property type="entry name" value="GAL4"/>
    <property type="match status" value="1"/>
</dbReference>
<keyword evidence="4" id="KW-0238">DNA-binding</keyword>
<feature type="domain" description="Zn(2)-C6 fungal-type" evidence="7">
    <location>
        <begin position="49"/>
        <end position="77"/>
    </location>
</feature>
<keyword evidence="9" id="KW-1185">Reference proteome</keyword>
<proteinExistence type="predicted"/>
<evidence type="ECO:0000259" key="7">
    <source>
        <dbReference type="PROSITE" id="PS50048"/>
    </source>
</evidence>
<organism evidence="8 9">
    <name type="scientific">Apodospora peruviana</name>
    <dbReference type="NCBI Taxonomy" id="516989"/>
    <lineage>
        <taxon>Eukaryota</taxon>
        <taxon>Fungi</taxon>
        <taxon>Dikarya</taxon>
        <taxon>Ascomycota</taxon>
        <taxon>Pezizomycotina</taxon>
        <taxon>Sordariomycetes</taxon>
        <taxon>Sordariomycetidae</taxon>
        <taxon>Sordariales</taxon>
        <taxon>Lasiosphaeriaceae</taxon>
        <taxon>Apodospora</taxon>
    </lineage>
</organism>
<reference evidence="8" key="1">
    <citation type="journal article" date="2023" name="Mol. Phylogenet. Evol.">
        <title>Genome-scale phylogeny and comparative genomics of the fungal order Sordariales.</title>
        <authorList>
            <person name="Hensen N."/>
            <person name="Bonometti L."/>
            <person name="Westerberg I."/>
            <person name="Brannstrom I.O."/>
            <person name="Guillou S."/>
            <person name="Cros-Aarteil S."/>
            <person name="Calhoun S."/>
            <person name="Haridas S."/>
            <person name="Kuo A."/>
            <person name="Mondo S."/>
            <person name="Pangilinan J."/>
            <person name="Riley R."/>
            <person name="LaButti K."/>
            <person name="Andreopoulos B."/>
            <person name="Lipzen A."/>
            <person name="Chen C."/>
            <person name="Yan M."/>
            <person name="Daum C."/>
            <person name="Ng V."/>
            <person name="Clum A."/>
            <person name="Steindorff A."/>
            <person name="Ohm R.A."/>
            <person name="Martin F."/>
            <person name="Silar P."/>
            <person name="Natvig D.O."/>
            <person name="Lalanne C."/>
            <person name="Gautier V."/>
            <person name="Ament-Velasquez S.L."/>
            <person name="Kruys A."/>
            <person name="Hutchinson M.I."/>
            <person name="Powell A.J."/>
            <person name="Barry K."/>
            <person name="Miller A.N."/>
            <person name="Grigoriev I.V."/>
            <person name="Debuchy R."/>
            <person name="Gladieux P."/>
            <person name="Hiltunen Thoren M."/>
            <person name="Johannesson H."/>
        </authorList>
    </citation>
    <scope>NUCLEOTIDE SEQUENCE</scope>
    <source>
        <strain evidence="8">CBS 118394</strain>
    </source>
</reference>
<dbReference type="SUPFAM" id="SSF57701">
    <property type="entry name" value="Zn2/Cys6 DNA-binding domain"/>
    <property type="match status" value="1"/>
</dbReference>
<evidence type="ECO:0000256" key="1">
    <source>
        <dbReference type="ARBA" id="ARBA00022723"/>
    </source>
</evidence>
<evidence type="ECO:0000256" key="2">
    <source>
        <dbReference type="ARBA" id="ARBA00022833"/>
    </source>
</evidence>
<keyword evidence="2" id="KW-0862">Zinc</keyword>
<evidence type="ECO:0000256" key="5">
    <source>
        <dbReference type="ARBA" id="ARBA00023163"/>
    </source>
</evidence>
<dbReference type="Pfam" id="PF00172">
    <property type="entry name" value="Zn_clus"/>
    <property type="match status" value="1"/>
</dbReference>
<accession>A0AAE0M3T6</accession>
<dbReference type="InterPro" id="IPR052360">
    <property type="entry name" value="Transcr_Regulatory_Proteins"/>
</dbReference>
<evidence type="ECO:0000313" key="9">
    <source>
        <dbReference type="Proteomes" id="UP001283341"/>
    </source>
</evidence>
<keyword evidence="1" id="KW-0479">Metal-binding</keyword>
<dbReference type="GO" id="GO:0008270">
    <property type="term" value="F:zinc ion binding"/>
    <property type="evidence" value="ECO:0007669"/>
    <property type="project" value="InterPro"/>
</dbReference>
<dbReference type="PANTHER" id="PTHR36206">
    <property type="entry name" value="ASPERCRYPTIN BIOSYNTHESIS CLUSTER-SPECIFIC TRANSCRIPTION REGULATOR ATNN-RELATED"/>
    <property type="match status" value="1"/>
</dbReference>
<protein>
    <recommendedName>
        <fullName evidence="7">Zn(2)-C6 fungal-type domain-containing protein</fullName>
    </recommendedName>
</protein>